<name>A0A150NX18_STRMT</name>
<dbReference type="Proteomes" id="UP000075442">
    <property type="component" value="Unassembled WGS sequence"/>
</dbReference>
<comment type="caution">
    <text evidence="2">The sequence shown here is derived from an EMBL/GenBank/DDBJ whole genome shotgun (WGS) entry which is preliminary data.</text>
</comment>
<feature type="coiled-coil region" evidence="1">
    <location>
        <begin position="209"/>
        <end position="246"/>
    </location>
</feature>
<protein>
    <submittedName>
        <fullName evidence="2">Putative toxic anion resistance protein</fullName>
    </submittedName>
</protein>
<dbReference type="Pfam" id="PF05816">
    <property type="entry name" value="TelA"/>
    <property type="match status" value="1"/>
</dbReference>
<evidence type="ECO:0000256" key="1">
    <source>
        <dbReference type="SAM" id="Coils"/>
    </source>
</evidence>
<proteinExistence type="predicted"/>
<reference evidence="2 3" key="1">
    <citation type="submission" date="2016-01" db="EMBL/GenBank/DDBJ databases">
        <title>Highly variable Streptococcus oralis 1 are common among viridans streptococci isolated from primates.</title>
        <authorList>
            <person name="Denapaite D."/>
            <person name="Rieger M."/>
            <person name="Koendgen S."/>
            <person name="Brueckner R."/>
            <person name="Ochigava I."/>
            <person name="Kappeler P."/>
            <person name="Maetz-Rensing K."/>
            <person name="Leendertz F."/>
        </authorList>
    </citation>
    <scope>NUCLEOTIDE SEQUENCE [LARGE SCALE GENOMIC DNA]</scope>
    <source>
        <strain evidence="2 3">M3-1</strain>
    </source>
</reference>
<evidence type="ECO:0000313" key="2">
    <source>
        <dbReference type="EMBL" id="KYF38014.1"/>
    </source>
</evidence>
<dbReference type="InterPro" id="IPR008863">
    <property type="entry name" value="Toxic_anion-R_TelA"/>
</dbReference>
<dbReference type="EMBL" id="LROU01000019">
    <property type="protein sequence ID" value="KYF38014.1"/>
    <property type="molecule type" value="Genomic_DNA"/>
</dbReference>
<organism evidence="2 3">
    <name type="scientific">Streptococcus mitis</name>
    <dbReference type="NCBI Taxonomy" id="28037"/>
    <lineage>
        <taxon>Bacteria</taxon>
        <taxon>Bacillati</taxon>
        <taxon>Bacillota</taxon>
        <taxon>Bacilli</taxon>
        <taxon>Lactobacillales</taxon>
        <taxon>Streptococcaceae</taxon>
        <taxon>Streptococcus</taxon>
        <taxon>Streptococcus mitis group</taxon>
    </lineage>
</organism>
<evidence type="ECO:0000313" key="3">
    <source>
        <dbReference type="Proteomes" id="UP000075442"/>
    </source>
</evidence>
<gene>
    <name evidence="2" type="ORF">SMIM3I_02207</name>
</gene>
<dbReference type="AlphaFoldDB" id="A0A150NX18"/>
<sequence>MTEFNFDIDQIANNTVAKVDKTTQIIETNTSSDKTLTFLEKLSPEQQEGIKAHVAPVSRPVCHKSKCSFGFWTICCRRCEQYGQSYLVRTKKLQIPQVDDLLKNTNRELQGFVVKYKNAEIAELEEKPNFLQRLFNKSKNTLQEFYFDSKTVEQKLDGMAAAVVKQEDVLARNIVSAEMLIEDNTKSIENLVGVISFIEASQTEAGNRAAELKAQADQLDTSKVEYQTKSQELARMAEVVNTLEQQHTEYVSRLYVAWATTPQMRNLVKVSSDMRQKLGMLRRNTIPTMKLSIAQLGILQQSMKSGVVADAIVNANNAALQMLAETSKEVIPQMERIAQSPTVAVESVTKLAESLVAQNQGIVAAIELGRQKRAQLETTIVKSAEMINDSVKLRDEKIVQALLDQGKAAQKEVQE</sequence>
<dbReference type="PATRIC" id="fig|28037.235.peg.373"/>
<accession>A0A150NX18</accession>
<keyword evidence="1" id="KW-0175">Coiled coil</keyword>